<protein>
    <recommendedName>
        <fullName evidence="4">Nicotinamidase/pyrazinamidase</fullName>
    </recommendedName>
</protein>
<dbReference type="GO" id="GO:0016787">
    <property type="term" value="F:hydrolase activity"/>
    <property type="evidence" value="ECO:0007669"/>
    <property type="project" value="UniProtKB-KW"/>
</dbReference>
<accession>A0A1V5ZI77</accession>
<dbReference type="AlphaFoldDB" id="A0A1V5ZI77"/>
<evidence type="ECO:0000256" key="2">
    <source>
        <dbReference type="ARBA" id="ARBA00022801"/>
    </source>
</evidence>
<dbReference type="Proteomes" id="UP000485621">
    <property type="component" value="Unassembled WGS sequence"/>
</dbReference>
<evidence type="ECO:0008006" key="4">
    <source>
        <dbReference type="Google" id="ProtNLM"/>
    </source>
</evidence>
<comment type="caution">
    <text evidence="3">The sequence shown here is derived from an EMBL/GenBank/DDBJ whole genome shotgun (WGS) entry which is preliminary data.</text>
</comment>
<proteinExistence type="inferred from homology"/>
<organism evidence="3">
    <name type="scientific">candidate division CPR1 bacterium ADurb.Bin160</name>
    <dbReference type="NCBI Taxonomy" id="1852826"/>
    <lineage>
        <taxon>Bacteria</taxon>
        <taxon>candidate division CPR1</taxon>
    </lineage>
</organism>
<sequence length="323" mass="37780">MKIKKEEVIGKFIGTNKNILKNILKSDNPQKNLQEYYNELENININILIKKALEEKETEKADADKIRTALVVIDNQNSFHPDGELGIEGANEDTKRLLDFIWNNMEKITKIYPTLDTHNIFHIFMSTWWIDKDGNNPEPFTVITEEDVENKKWIPLYYKEDSIKCVKALKNPLIIWPYHTEDGTEGYAMERNFANIIYFHGALRKTDIGFFRKGLSKTTERYGAFKPEYNPADEIEKDLIEELGNYDKIIFAGQAKSHCVLKTIKQFAEAFEYKEEMMKKIFVLEDCMSIIPGFEDITEKTFEMFKEKGINMIKSREDIKRGV</sequence>
<name>A0A1V5ZI77_9BACT</name>
<dbReference type="InterPro" id="IPR052347">
    <property type="entry name" value="Isochorismatase_Nicotinamidase"/>
</dbReference>
<evidence type="ECO:0000313" key="3">
    <source>
        <dbReference type="EMBL" id="OQB39945.1"/>
    </source>
</evidence>
<evidence type="ECO:0000256" key="1">
    <source>
        <dbReference type="ARBA" id="ARBA00006336"/>
    </source>
</evidence>
<gene>
    <name evidence="3" type="ORF">BWY04_01488</name>
</gene>
<dbReference type="SUPFAM" id="SSF52499">
    <property type="entry name" value="Isochorismatase-like hydrolases"/>
    <property type="match status" value="1"/>
</dbReference>
<dbReference type="Gene3D" id="3.40.50.850">
    <property type="entry name" value="Isochorismatase-like"/>
    <property type="match status" value="1"/>
</dbReference>
<dbReference type="InterPro" id="IPR036380">
    <property type="entry name" value="Isochorismatase-like_sf"/>
</dbReference>
<reference evidence="3" key="1">
    <citation type="submission" date="2017-02" db="EMBL/GenBank/DDBJ databases">
        <title>Delving into the versatile metabolic prowess of the omnipresent phylum Bacteroidetes.</title>
        <authorList>
            <person name="Nobu M.K."/>
            <person name="Mei R."/>
            <person name="Narihiro T."/>
            <person name="Kuroda K."/>
            <person name="Liu W.-T."/>
        </authorList>
    </citation>
    <scope>NUCLEOTIDE SEQUENCE</scope>
    <source>
        <strain evidence="3">ADurb.Bin160</strain>
    </source>
</reference>
<dbReference type="PANTHER" id="PTHR11080:SF2">
    <property type="entry name" value="LD05707P"/>
    <property type="match status" value="1"/>
</dbReference>
<comment type="similarity">
    <text evidence="1">Belongs to the isochorismatase family.</text>
</comment>
<dbReference type="EMBL" id="MWDB01000065">
    <property type="protein sequence ID" value="OQB39945.1"/>
    <property type="molecule type" value="Genomic_DNA"/>
</dbReference>
<dbReference type="PANTHER" id="PTHR11080">
    <property type="entry name" value="PYRAZINAMIDASE/NICOTINAMIDASE"/>
    <property type="match status" value="1"/>
</dbReference>
<keyword evidence="2" id="KW-0378">Hydrolase</keyword>